<dbReference type="SUPFAM" id="SSF56784">
    <property type="entry name" value="HAD-like"/>
    <property type="match status" value="1"/>
</dbReference>
<evidence type="ECO:0000259" key="8">
    <source>
        <dbReference type="Pfam" id="PF00862"/>
    </source>
</evidence>
<name>A0ABW3PDF5_9PROT</name>
<protein>
    <recommendedName>
        <fullName evidence="2">sucrose-phosphate synthase</fullName>
        <ecNumber evidence="2">2.4.1.14</ecNumber>
    </recommendedName>
</protein>
<dbReference type="EC" id="2.4.1.14" evidence="2"/>
<dbReference type="InterPro" id="IPR006380">
    <property type="entry name" value="SPP-like_dom"/>
</dbReference>
<dbReference type="Gene3D" id="3.40.50.2000">
    <property type="entry name" value="Glycogen Phosphorylase B"/>
    <property type="match status" value="2"/>
</dbReference>
<evidence type="ECO:0000256" key="3">
    <source>
        <dbReference type="ARBA" id="ARBA00022676"/>
    </source>
</evidence>
<dbReference type="InterPro" id="IPR000368">
    <property type="entry name" value="Sucrose_synth_GT-B1"/>
</dbReference>
<evidence type="ECO:0000256" key="5">
    <source>
        <dbReference type="ARBA" id="ARBA00047471"/>
    </source>
</evidence>
<keyword evidence="3" id="KW-0328">Glycosyltransferase</keyword>
<dbReference type="InterPro" id="IPR044161">
    <property type="entry name" value="SPS"/>
</dbReference>
<dbReference type="Gene3D" id="3.40.50.1000">
    <property type="entry name" value="HAD superfamily/HAD-like"/>
    <property type="match status" value="1"/>
</dbReference>
<dbReference type="SFLD" id="SFLDG01140">
    <property type="entry name" value="C2.B:_Phosphomannomutase_and_P"/>
    <property type="match status" value="1"/>
</dbReference>
<keyword evidence="11" id="KW-1185">Reference proteome</keyword>
<evidence type="ECO:0000313" key="10">
    <source>
        <dbReference type="EMBL" id="MFD1123719.1"/>
    </source>
</evidence>
<comment type="similarity">
    <text evidence="1">Belongs to the glycosyltransferase 1 family.</text>
</comment>
<dbReference type="GO" id="GO:0016787">
    <property type="term" value="F:hydrolase activity"/>
    <property type="evidence" value="ECO:0007669"/>
    <property type="project" value="UniProtKB-KW"/>
</dbReference>
<keyword evidence="10" id="KW-0378">Hydrolase</keyword>
<dbReference type="InterPro" id="IPR012822">
    <property type="entry name" value="SucroseP_synth_GlycoTrfase_dom"/>
</dbReference>
<sequence>MRATHQQKNDPLYVLLISVHGLIRGEELELGVDADTGGQCTYVLDLAKALADHPQVGKVDLLTRLIEDPDVSADYAQPEEKISDKARIIRVPCGPKRYLRKEVLWPHLDQMVDRCLHYLRQQGRLPDVIHSHYADAGYVGRQLSMLLGIPQVHTGHSLGKPKLERLLSSGRKAEKIEKQFNFERRIAEEEALVQHASLIVTSTRQEVELQYGMYNRTDPKHFRVIPPGTDTSRFLPPGRRPISSTVEQSINRFLDNPKKPMILCICRPELRKNIKGLVTAYGNNPALQRRANLVLVAGSRENIRELEKSQATVLTDLLLDIDAYDLWGKVSIPKTHAQEDVPEMYRMAAKSRGIFINAAFTEPFGLTLLEAAACGLPVIAPDDGGPRDILANCHHGLLVDTLDSNAIGDTLLSALTDRSRWRKWSKSGVLNVKRHYTWAGHVDKYVKEVFNLLHKQRKNLRRKQIATHNGKSQIPLAQHAFITDIDNTLLGNREGHEALVDWLRNNSGYNIFGIATGRPLESAVDILRKNRIPIPDVLITSVGSEIHYGVRCIPDVGWSNHIRHLWRREYLLEAMKEIPGLKLQAAENQREFKISYIVDPKKMPALDEIHALLRKEHLHAQLIYSHGEFLDLLPIRASKGHAIRYLSYKWGLPLANFLVSGDSGNDIEMLMGDTMAVVVGNHSEELTYLKGTNRIYFAEASYAHGILEGMQHYKFGAPANAGKATGETQPSRASKKKTHHDVDEKVI</sequence>
<dbReference type="InterPro" id="IPR006379">
    <property type="entry name" value="HAD-SF_hydro_IIB"/>
</dbReference>
<feature type="domain" description="Sucrose synthase first GT-B" evidence="8">
    <location>
        <begin position="14"/>
        <end position="207"/>
    </location>
</feature>
<keyword evidence="4" id="KW-0808">Transferase</keyword>
<dbReference type="SFLD" id="SFLDS00003">
    <property type="entry name" value="Haloacid_Dehalogenase"/>
    <property type="match status" value="1"/>
</dbReference>
<gene>
    <name evidence="10" type="ORF">ACFQ2T_14475</name>
</gene>
<proteinExistence type="inferred from homology"/>
<dbReference type="NCBIfam" id="TIGR02471">
    <property type="entry name" value="sucr_syn_bact_C"/>
    <property type="match status" value="1"/>
</dbReference>
<dbReference type="Pfam" id="PF00534">
    <property type="entry name" value="Glycos_transf_1"/>
    <property type="match status" value="1"/>
</dbReference>
<dbReference type="PANTHER" id="PTHR46039">
    <property type="entry name" value="SUCROSE-PHOSPHATE SYNTHASE 3-RELATED"/>
    <property type="match status" value="1"/>
</dbReference>
<organism evidence="10 11">
    <name type="scientific">Methylophilus flavus</name>
    <dbReference type="NCBI Taxonomy" id="640084"/>
    <lineage>
        <taxon>Bacteria</taxon>
        <taxon>Pseudomonadati</taxon>
        <taxon>Pseudomonadota</taxon>
        <taxon>Betaproteobacteria</taxon>
        <taxon>Nitrosomonadales</taxon>
        <taxon>Methylophilaceae</taxon>
        <taxon>Methylophilus</taxon>
    </lineage>
</organism>
<dbReference type="SUPFAM" id="SSF53756">
    <property type="entry name" value="UDP-Glycosyltransferase/glycogen phosphorylase"/>
    <property type="match status" value="1"/>
</dbReference>
<dbReference type="Gene3D" id="3.90.1070.10">
    <property type="match status" value="1"/>
</dbReference>
<dbReference type="Proteomes" id="UP001597206">
    <property type="component" value="Unassembled WGS sequence"/>
</dbReference>
<feature type="region of interest" description="Disordered" evidence="6">
    <location>
        <begin position="720"/>
        <end position="747"/>
    </location>
</feature>
<dbReference type="PANTHER" id="PTHR46039:SF5">
    <property type="entry name" value="SUCROSE-PHOSPHATE SYNTHASE 3-RELATED"/>
    <property type="match status" value="1"/>
</dbReference>
<evidence type="ECO:0000259" key="7">
    <source>
        <dbReference type="Pfam" id="PF00534"/>
    </source>
</evidence>
<dbReference type="EMBL" id="JBHTLN010000007">
    <property type="protein sequence ID" value="MFD1123719.1"/>
    <property type="molecule type" value="Genomic_DNA"/>
</dbReference>
<comment type="caution">
    <text evidence="10">The sequence shown here is derived from an EMBL/GenBank/DDBJ whole genome shotgun (WGS) entry which is preliminary data.</text>
</comment>
<dbReference type="SFLD" id="SFLDG01141">
    <property type="entry name" value="C2.B.1:_Sucrose_Phosphatase_Li"/>
    <property type="match status" value="1"/>
</dbReference>
<feature type="domain" description="Glycosyl transferase family 1" evidence="7">
    <location>
        <begin position="252"/>
        <end position="427"/>
    </location>
</feature>
<dbReference type="NCBIfam" id="TIGR01484">
    <property type="entry name" value="HAD-SF-IIB"/>
    <property type="match status" value="1"/>
</dbReference>
<dbReference type="RefSeq" id="WP_379035684.1">
    <property type="nucleotide sequence ID" value="NZ_JBHTLN010000007.1"/>
</dbReference>
<dbReference type="InterPro" id="IPR001296">
    <property type="entry name" value="Glyco_trans_1"/>
</dbReference>
<feature type="domain" description="Sucrose phosphatase-like" evidence="9">
    <location>
        <begin position="478"/>
        <end position="714"/>
    </location>
</feature>
<evidence type="ECO:0000256" key="1">
    <source>
        <dbReference type="ARBA" id="ARBA00006530"/>
    </source>
</evidence>
<evidence type="ECO:0000313" key="11">
    <source>
        <dbReference type="Proteomes" id="UP001597206"/>
    </source>
</evidence>
<reference evidence="11" key="1">
    <citation type="journal article" date="2019" name="Int. J. Syst. Evol. Microbiol.">
        <title>The Global Catalogue of Microorganisms (GCM) 10K type strain sequencing project: providing services to taxonomists for standard genome sequencing and annotation.</title>
        <authorList>
            <consortium name="The Broad Institute Genomics Platform"/>
            <consortium name="The Broad Institute Genome Sequencing Center for Infectious Disease"/>
            <person name="Wu L."/>
            <person name="Ma J."/>
        </authorList>
    </citation>
    <scope>NUCLEOTIDE SEQUENCE [LARGE SCALE GENOMIC DNA]</scope>
    <source>
        <strain evidence="11">CCUG 58411</strain>
    </source>
</reference>
<dbReference type="NCBIfam" id="TIGR02472">
    <property type="entry name" value="sucr_P_syn_N"/>
    <property type="match status" value="1"/>
</dbReference>
<dbReference type="Pfam" id="PF00862">
    <property type="entry name" value="GT-B_Sucrose_synth"/>
    <property type="match status" value="1"/>
</dbReference>
<dbReference type="InterPro" id="IPR023214">
    <property type="entry name" value="HAD_sf"/>
</dbReference>
<evidence type="ECO:0000256" key="2">
    <source>
        <dbReference type="ARBA" id="ARBA00012536"/>
    </source>
</evidence>
<evidence type="ECO:0000256" key="6">
    <source>
        <dbReference type="SAM" id="MobiDB-lite"/>
    </source>
</evidence>
<dbReference type="Pfam" id="PF05116">
    <property type="entry name" value="S6PP"/>
    <property type="match status" value="1"/>
</dbReference>
<evidence type="ECO:0000256" key="4">
    <source>
        <dbReference type="ARBA" id="ARBA00022679"/>
    </source>
</evidence>
<dbReference type="InterPro" id="IPR036412">
    <property type="entry name" value="HAD-like_sf"/>
</dbReference>
<accession>A0ABW3PDF5</accession>
<dbReference type="InterPro" id="IPR012821">
    <property type="entry name" value="Sucrose_P_synth_Pase-like_dom"/>
</dbReference>
<comment type="catalytic activity">
    <reaction evidence="5">
        <text>beta-D-fructose 6-phosphate + UDP-alpha-D-glucose = sucrose 6(F)-phosphate + UDP + H(+)</text>
        <dbReference type="Rhea" id="RHEA:22172"/>
        <dbReference type="ChEBI" id="CHEBI:15378"/>
        <dbReference type="ChEBI" id="CHEBI:57634"/>
        <dbReference type="ChEBI" id="CHEBI:57723"/>
        <dbReference type="ChEBI" id="CHEBI:58223"/>
        <dbReference type="ChEBI" id="CHEBI:58885"/>
        <dbReference type="EC" id="2.4.1.14"/>
    </reaction>
</comment>
<evidence type="ECO:0000259" key="9">
    <source>
        <dbReference type="Pfam" id="PF05116"/>
    </source>
</evidence>